<keyword evidence="3" id="KW-1185">Reference proteome</keyword>
<sequence length="237" mass="23462">MRIRSAFLLVGLTAAAVSGCATDDGQSASPGSSSVSSSVASSVVSSAASTTASTSAGAASSVPASLTFGDPYPNAESPCRRLGESSTTSQWLDDSAILVGCPAGVDPAALGGKVVGQVDGITIVSVPTGDANAGLPSASAQTTKGVVCSTTGTPPTADCAAKVTRDWGDDKKSTLVEVTKPDGSSRALFFHGTTPYGADSSQADGSAAYDFVVTRQGGASVITFGPERYVVPDSLVR</sequence>
<accession>A0A3G8JJP3</accession>
<dbReference type="AlphaFoldDB" id="A0A3G8JJP3"/>
<dbReference type="RefSeq" id="WP_197718206.1">
    <property type="nucleotide sequence ID" value="NZ_CP033972.1"/>
</dbReference>
<gene>
    <name evidence="2" type="ORF">D7316_01818</name>
</gene>
<proteinExistence type="predicted"/>
<evidence type="ECO:0000256" key="1">
    <source>
        <dbReference type="SAM" id="SignalP"/>
    </source>
</evidence>
<feature type="signal peptide" evidence="1">
    <location>
        <begin position="1"/>
        <end position="23"/>
    </location>
</feature>
<dbReference type="PROSITE" id="PS51257">
    <property type="entry name" value="PROKAR_LIPOPROTEIN"/>
    <property type="match status" value="1"/>
</dbReference>
<name>A0A3G8JJP3_9ACTN</name>
<keyword evidence="1" id="KW-0732">Signal</keyword>
<feature type="chain" id="PRO_5038556028" evidence="1">
    <location>
        <begin position="24"/>
        <end position="237"/>
    </location>
</feature>
<dbReference type="EMBL" id="CP033972">
    <property type="protein sequence ID" value="AZG45223.1"/>
    <property type="molecule type" value="Genomic_DNA"/>
</dbReference>
<evidence type="ECO:0000313" key="2">
    <source>
        <dbReference type="EMBL" id="AZG45223.1"/>
    </source>
</evidence>
<evidence type="ECO:0000313" key="3">
    <source>
        <dbReference type="Proteomes" id="UP000271469"/>
    </source>
</evidence>
<dbReference type="Proteomes" id="UP000271469">
    <property type="component" value="Chromosome"/>
</dbReference>
<reference evidence="2 3" key="1">
    <citation type="submission" date="2018-11" db="EMBL/GenBank/DDBJ databases">
        <title>Gordonia insulae sp. nov., isolated from an island soil.</title>
        <authorList>
            <person name="Kim Y.S."/>
            <person name="Kim S.B."/>
        </authorList>
    </citation>
    <scope>NUCLEOTIDE SEQUENCE [LARGE SCALE GENOMIC DNA]</scope>
    <source>
        <strain evidence="2 3">MMS17-SY073</strain>
    </source>
</reference>
<organism evidence="2 3">
    <name type="scientific">Gordonia insulae</name>
    <dbReference type="NCBI Taxonomy" id="2420509"/>
    <lineage>
        <taxon>Bacteria</taxon>
        <taxon>Bacillati</taxon>
        <taxon>Actinomycetota</taxon>
        <taxon>Actinomycetes</taxon>
        <taxon>Mycobacteriales</taxon>
        <taxon>Gordoniaceae</taxon>
        <taxon>Gordonia</taxon>
    </lineage>
</organism>
<protein>
    <submittedName>
        <fullName evidence="2">Uncharacterized protein</fullName>
    </submittedName>
</protein>
<dbReference type="KEGG" id="gom:D7316_01818"/>